<sequence length="126" mass="14203">MKKLDKGRLVRDQSEGPSKNAKKYIDRAGKQRYTGTRLLKGTQTYPVPFAVWMVRLLPELLGASEGKPVVQSEVPDGPTCFQEMPWDMATGSWSDLADLYPVLVCLRGNVNLQLPEPWRAVFPTRL</sequence>
<accession>A0A812Y5I9</accession>
<evidence type="ECO:0000313" key="3">
    <source>
        <dbReference type="Proteomes" id="UP000649617"/>
    </source>
</evidence>
<evidence type="ECO:0000313" key="2">
    <source>
        <dbReference type="EMBL" id="CAE7768126.1"/>
    </source>
</evidence>
<reference evidence="2" key="1">
    <citation type="submission" date="2021-02" db="EMBL/GenBank/DDBJ databases">
        <authorList>
            <person name="Dougan E. K."/>
            <person name="Rhodes N."/>
            <person name="Thang M."/>
            <person name="Chan C."/>
        </authorList>
    </citation>
    <scope>NUCLEOTIDE SEQUENCE</scope>
</reference>
<evidence type="ECO:0000256" key="1">
    <source>
        <dbReference type="SAM" id="MobiDB-lite"/>
    </source>
</evidence>
<feature type="compositionally biased region" description="Basic and acidic residues" evidence="1">
    <location>
        <begin position="1"/>
        <end position="14"/>
    </location>
</feature>
<dbReference type="AlphaFoldDB" id="A0A812Y5I9"/>
<proteinExistence type="predicted"/>
<name>A0A812Y5I9_SYMPI</name>
<protein>
    <submittedName>
        <fullName evidence="2">Uncharacterized protein</fullName>
    </submittedName>
</protein>
<organism evidence="2 3">
    <name type="scientific">Symbiodinium pilosum</name>
    <name type="common">Dinoflagellate</name>
    <dbReference type="NCBI Taxonomy" id="2952"/>
    <lineage>
        <taxon>Eukaryota</taxon>
        <taxon>Sar</taxon>
        <taxon>Alveolata</taxon>
        <taxon>Dinophyceae</taxon>
        <taxon>Suessiales</taxon>
        <taxon>Symbiodiniaceae</taxon>
        <taxon>Symbiodinium</taxon>
    </lineage>
</organism>
<comment type="caution">
    <text evidence="2">The sequence shown here is derived from an EMBL/GenBank/DDBJ whole genome shotgun (WGS) entry which is preliminary data.</text>
</comment>
<dbReference type="Proteomes" id="UP000649617">
    <property type="component" value="Unassembled WGS sequence"/>
</dbReference>
<keyword evidence="3" id="KW-1185">Reference proteome</keyword>
<feature type="region of interest" description="Disordered" evidence="1">
    <location>
        <begin position="1"/>
        <end position="24"/>
    </location>
</feature>
<gene>
    <name evidence="2" type="ORF">SPIL2461_LOCUS22567</name>
</gene>
<dbReference type="EMBL" id="CAJNIZ010047449">
    <property type="protein sequence ID" value="CAE7768126.1"/>
    <property type="molecule type" value="Genomic_DNA"/>
</dbReference>